<keyword evidence="1 12" id="KW-0639">Primosome</keyword>
<dbReference type="InterPro" id="IPR011545">
    <property type="entry name" value="DEAD/DEAH_box_helicase_dom"/>
</dbReference>
<gene>
    <name evidence="12 15" type="primary">priA</name>
    <name evidence="16" type="ORF">EDM02_01525</name>
    <name evidence="17" type="ORF">EDM02_01605</name>
    <name evidence="15" type="ORF">EDM02_03800</name>
</gene>
<keyword evidence="6 12" id="KW-0347">Helicase</keyword>
<dbReference type="GO" id="GO:0003677">
    <property type="term" value="F:DNA binding"/>
    <property type="evidence" value="ECO:0007669"/>
    <property type="project" value="UniProtKB-UniRule"/>
</dbReference>
<accession>A0A3N2QBQ5</accession>
<dbReference type="GO" id="GO:0043138">
    <property type="term" value="F:3'-5' DNA helicase activity"/>
    <property type="evidence" value="ECO:0007669"/>
    <property type="project" value="UniProtKB-EC"/>
</dbReference>
<dbReference type="EMBL" id="RARA01000025">
    <property type="protein sequence ID" value="ROT47247.1"/>
    <property type="molecule type" value="Genomic_DNA"/>
</dbReference>
<evidence type="ECO:0000256" key="2">
    <source>
        <dbReference type="ARBA" id="ARBA00022705"/>
    </source>
</evidence>
<protein>
    <recommendedName>
        <fullName evidence="12">Replication restart protein PriA</fullName>
    </recommendedName>
    <alternativeName>
        <fullName evidence="12">ATP-dependent DNA helicase PriA</fullName>
        <ecNumber evidence="12">5.6.2.4</ecNumber>
    </alternativeName>
    <alternativeName>
        <fullName evidence="12">DNA 3'-5' helicase PriA</fullName>
    </alternativeName>
</protein>
<dbReference type="InterPro" id="IPR001650">
    <property type="entry name" value="Helicase_C-like"/>
</dbReference>
<dbReference type="GO" id="GO:0006269">
    <property type="term" value="P:DNA replication, synthesis of primer"/>
    <property type="evidence" value="ECO:0007669"/>
    <property type="project" value="UniProtKB-KW"/>
</dbReference>
<comment type="cofactor">
    <cofactor evidence="12">
        <name>Zn(2+)</name>
        <dbReference type="ChEBI" id="CHEBI:29105"/>
    </cofactor>
    <text evidence="12">Binds 2 zinc ions per subunit.</text>
</comment>
<feature type="binding site" evidence="12">
    <location>
        <position position="553"/>
    </location>
    <ligand>
        <name>Zn(2+)</name>
        <dbReference type="ChEBI" id="CHEBI:29105"/>
        <label>1</label>
    </ligand>
</feature>
<evidence type="ECO:0000256" key="9">
    <source>
        <dbReference type="ARBA" id="ARBA00023125"/>
    </source>
</evidence>
<dbReference type="InterPro" id="IPR027417">
    <property type="entry name" value="P-loop_NTPase"/>
</dbReference>
<feature type="binding site" evidence="12">
    <location>
        <position position="550"/>
    </location>
    <ligand>
        <name>Zn(2+)</name>
        <dbReference type="ChEBI" id="CHEBI:29105"/>
        <label>1</label>
    </ligand>
</feature>
<evidence type="ECO:0000256" key="12">
    <source>
        <dbReference type="HAMAP-Rule" id="MF_00983"/>
    </source>
</evidence>
<dbReference type="SUPFAM" id="SSF52540">
    <property type="entry name" value="P-loop containing nucleoside triphosphate hydrolases"/>
    <property type="match status" value="1"/>
</dbReference>
<dbReference type="GO" id="GO:0006302">
    <property type="term" value="P:double-strand break repair"/>
    <property type="evidence" value="ECO:0007669"/>
    <property type="project" value="InterPro"/>
</dbReference>
<evidence type="ECO:0000259" key="13">
    <source>
        <dbReference type="PROSITE" id="PS51192"/>
    </source>
</evidence>
<keyword evidence="8 12" id="KW-0067">ATP-binding</keyword>
<feature type="binding site" evidence="12">
    <location>
        <position position="513"/>
    </location>
    <ligand>
        <name>Zn(2+)</name>
        <dbReference type="ChEBI" id="CHEBI:29105"/>
        <label>1</label>
    </ligand>
</feature>
<comment type="function">
    <text evidence="12">Initiates the restart of stalled replication forks, which reloads the replicative helicase on sites other than the origin of replication. Recognizes and binds to abandoned replication forks and remodels them to uncover a helicase loading site. Promotes assembly of the primosome at these replication forks.</text>
</comment>
<dbReference type="Gene3D" id="3.40.50.300">
    <property type="entry name" value="P-loop containing nucleotide triphosphate hydrolases"/>
    <property type="match status" value="2"/>
</dbReference>
<dbReference type="OrthoDB" id="9759544at2"/>
<evidence type="ECO:0000256" key="11">
    <source>
        <dbReference type="ARBA" id="ARBA00048988"/>
    </source>
</evidence>
<keyword evidence="18" id="KW-1185">Reference proteome</keyword>
<dbReference type="EMBL" id="RARA01000020">
    <property type="protein sequence ID" value="ROT47576.1"/>
    <property type="molecule type" value="Genomic_DNA"/>
</dbReference>
<keyword evidence="4 12" id="KW-0547">Nucleotide-binding</keyword>
<feature type="binding site" evidence="12">
    <location>
        <position position="519"/>
    </location>
    <ligand>
        <name>Zn(2+)</name>
        <dbReference type="ChEBI" id="CHEBI:29105"/>
        <label>2</label>
    </ligand>
</feature>
<dbReference type="RefSeq" id="WP_123662520.1">
    <property type="nucleotide sequence ID" value="NZ_RARA01000020.1"/>
</dbReference>
<organism evidence="15 18">
    <name type="scientific">Candidatus Cardinium hertigii</name>
    <dbReference type="NCBI Taxonomy" id="247481"/>
    <lineage>
        <taxon>Bacteria</taxon>
        <taxon>Pseudomonadati</taxon>
        <taxon>Bacteroidota</taxon>
        <taxon>Cytophagia</taxon>
        <taxon>Cytophagales</taxon>
        <taxon>Amoebophilaceae</taxon>
        <taxon>Candidatus Cardinium</taxon>
    </lineage>
</organism>
<dbReference type="GO" id="GO:0006270">
    <property type="term" value="P:DNA replication initiation"/>
    <property type="evidence" value="ECO:0007669"/>
    <property type="project" value="TreeGrafter"/>
</dbReference>
<keyword evidence="2 12" id="KW-0235">DNA replication</keyword>
<comment type="similarity">
    <text evidence="12">Belongs to the helicase family. PriA subfamily.</text>
</comment>
<dbReference type="PROSITE" id="PS51192">
    <property type="entry name" value="HELICASE_ATP_BIND_1"/>
    <property type="match status" value="1"/>
</dbReference>
<keyword evidence="5 12" id="KW-0378">Hydrolase</keyword>
<dbReference type="GO" id="GO:0016787">
    <property type="term" value="F:hydrolase activity"/>
    <property type="evidence" value="ECO:0007669"/>
    <property type="project" value="UniProtKB-KW"/>
</dbReference>
<feature type="domain" description="Helicase ATP-binding" evidence="13">
    <location>
        <begin position="280"/>
        <end position="447"/>
    </location>
</feature>
<dbReference type="Pfam" id="PF17764">
    <property type="entry name" value="PriA_3primeBD"/>
    <property type="match status" value="1"/>
</dbReference>
<sequence>MKKFADVLLPLPLKTLTYCVPYLYQNRIDVGSGVLVPLRTGKLFLAIVIKLHSEVPAYPTKDLLAVIYQEPLYPPQQLTFLTWIANYYLSHLGEALSVGLPKALDSPNNIVFQISPSSDTNAETETEQFILTSLQARPLSYRSIMHVVGQKEANKILMELLKKGLVKAMPAINIHQIDHSITYLTLSPTIHPDQIAKLCSRSLKQQTLVSYFVPTEVTATAKVYASKKELIALGYSKLALYSLLKKGILIEYTPLSFFTTPRHPLAILTAVQQKALIEIQTQFTEKAVVLLHGAIGSGKTELYMHLIHMALLEQKQVLLLIPEISLLTHMVERIKPFWKEWLVVYHSKQSPTDRLKTWTSVLNQPTLVVVGTRSALFLPFKQLQLIIIDEEHDNAYKQTDVRPAYHARDSSILLAKQYQAKVLLGSGTPSIESYYNAQSGKYGLVTLMKRFGENSSPKLFFIDLKIEKKRKAMRENFSFTLLSALQKNIKEGGQAMIFQNRRGYARYLLCESCGWVPCCRSCAVRLTYHQKANHLLCHYCGYVALPFRACNSCGSTQLHNIGFGTEKLEETLKFIFPEQKIGRMDFDSTQKKDAYRSILNEVNFGSIDILVGTQMIAKGLDFANIHLVGVLDIDGLLYFPDFRSNEKCFQLITQLAGRAGRRNHQGSVFIQTAQPHYPLFQHISNNDYQAMYKSELEERRKFSYPPYVKLIKLTLSCITETTLKSGAIELKKTLEKNFKGMVIGPQEPLIGKIRHYFLLDIFLKIPSSNLHTLQIRKEQLRAVCKEVLGKSLYKKIQILFDVDPI</sequence>
<dbReference type="PANTHER" id="PTHR30580">
    <property type="entry name" value="PRIMOSOMAL PROTEIN N"/>
    <property type="match status" value="1"/>
</dbReference>
<keyword evidence="3 12" id="KW-0479">Metal-binding</keyword>
<evidence type="ECO:0000256" key="1">
    <source>
        <dbReference type="ARBA" id="ARBA00022515"/>
    </source>
</evidence>
<dbReference type="PANTHER" id="PTHR30580:SF0">
    <property type="entry name" value="PRIMOSOMAL PROTEIN N"/>
    <property type="match status" value="1"/>
</dbReference>
<dbReference type="InterPro" id="IPR042115">
    <property type="entry name" value="PriA_3primeBD_sf"/>
</dbReference>
<comment type="catalytic activity">
    <reaction evidence="12">
        <text>Couples ATP hydrolysis with the unwinding of duplex DNA by translocating in the 3'-5' direction.</text>
        <dbReference type="EC" id="5.6.2.4"/>
    </reaction>
</comment>
<dbReference type="FunFam" id="3.40.50.300:FF:000489">
    <property type="entry name" value="Primosome assembly protein PriA"/>
    <property type="match status" value="1"/>
</dbReference>
<feature type="binding site" evidence="12">
    <location>
        <position position="510"/>
    </location>
    <ligand>
        <name>Zn(2+)</name>
        <dbReference type="ChEBI" id="CHEBI:29105"/>
        <label>1</label>
    </ligand>
</feature>
<dbReference type="GO" id="GO:0008270">
    <property type="term" value="F:zinc ion binding"/>
    <property type="evidence" value="ECO:0007669"/>
    <property type="project" value="UniProtKB-UniRule"/>
</dbReference>
<evidence type="ECO:0000256" key="5">
    <source>
        <dbReference type="ARBA" id="ARBA00022801"/>
    </source>
</evidence>
<feature type="domain" description="Helicase C-terminal" evidence="14">
    <location>
        <begin position="531"/>
        <end position="716"/>
    </location>
</feature>
<dbReference type="SMART" id="SM00487">
    <property type="entry name" value="DEXDc"/>
    <property type="match status" value="1"/>
</dbReference>
<dbReference type="NCBIfam" id="TIGR00595">
    <property type="entry name" value="priA"/>
    <property type="match status" value="1"/>
</dbReference>
<dbReference type="SMART" id="SM00490">
    <property type="entry name" value="HELICc"/>
    <property type="match status" value="1"/>
</dbReference>
<dbReference type="PROSITE" id="PS51194">
    <property type="entry name" value="HELICASE_CTER"/>
    <property type="match status" value="1"/>
</dbReference>
<evidence type="ECO:0000256" key="7">
    <source>
        <dbReference type="ARBA" id="ARBA00022833"/>
    </source>
</evidence>
<evidence type="ECO:0000256" key="10">
    <source>
        <dbReference type="ARBA" id="ARBA00023235"/>
    </source>
</evidence>
<evidence type="ECO:0000259" key="14">
    <source>
        <dbReference type="PROSITE" id="PS51194"/>
    </source>
</evidence>
<dbReference type="Pfam" id="PF00271">
    <property type="entry name" value="Helicase_C"/>
    <property type="match status" value="1"/>
</dbReference>
<dbReference type="Gene3D" id="3.40.1440.60">
    <property type="entry name" value="PriA, 3(prime) DNA-binding domain"/>
    <property type="match status" value="1"/>
</dbReference>
<reference evidence="15 18" key="1">
    <citation type="submission" date="2018-09" db="EMBL/GenBank/DDBJ databases">
        <title>Comparative Genomics of Wolbachia-Cardinium Dual Endosymbiosis in a Plant-Parasitic Nematode.</title>
        <authorList>
            <person name="Brown A.M.V."/>
            <person name="Wasala S.K."/>
            <person name="Howe D.K."/>
            <person name="Peetz A.B."/>
            <person name="Zasada I.A."/>
            <person name="Denver D.R."/>
        </authorList>
    </citation>
    <scope>NUCLEOTIDE SEQUENCE [LARGE SCALE GENOMIC DNA]</scope>
    <source>
        <strain evidence="15 18">Pp_1</strain>
    </source>
</reference>
<dbReference type="Pfam" id="PF00270">
    <property type="entry name" value="DEAD"/>
    <property type="match status" value="1"/>
</dbReference>
<dbReference type="HAMAP" id="MF_00983">
    <property type="entry name" value="PriA"/>
    <property type="match status" value="1"/>
</dbReference>
<dbReference type="Pfam" id="PF18319">
    <property type="entry name" value="Zn_ribbon_PriA"/>
    <property type="match status" value="1"/>
</dbReference>
<feature type="binding site" evidence="12">
    <location>
        <position position="540"/>
    </location>
    <ligand>
        <name>Zn(2+)</name>
        <dbReference type="ChEBI" id="CHEBI:29105"/>
        <label>2</label>
    </ligand>
</feature>
<dbReference type="AlphaFoldDB" id="A0A3N2QBQ5"/>
<dbReference type="Proteomes" id="UP000270927">
    <property type="component" value="Unassembled WGS sequence"/>
</dbReference>
<keyword evidence="7 12" id="KW-0862">Zinc</keyword>
<dbReference type="InterPro" id="IPR005259">
    <property type="entry name" value="PriA"/>
</dbReference>
<dbReference type="EC" id="5.6.2.4" evidence="12"/>
<feature type="binding site" evidence="12">
    <location>
        <position position="522"/>
    </location>
    <ligand>
        <name>Zn(2+)</name>
        <dbReference type="ChEBI" id="CHEBI:29105"/>
        <label>2</label>
    </ligand>
</feature>
<dbReference type="GO" id="GO:0005524">
    <property type="term" value="F:ATP binding"/>
    <property type="evidence" value="ECO:0007669"/>
    <property type="project" value="UniProtKB-UniRule"/>
</dbReference>
<keyword evidence="9 12" id="KW-0238">DNA-binding</keyword>
<dbReference type="GO" id="GO:0006310">
    <property type="term" value="P:DNA recombination"/>
    <property type="evidence" value="ECO:0007669"/>
    <property type="project" value="InterPro"/>
</dbReference>
<dbReference type="InterPro" id="IPR014001">
    <property type="entry name" value="Helicase_ATP-bd"/>
</dbReference>
<dbReference type="GO" id="GO:1990077">
    <property type="term" value="C:primosome complex"/>
    <property type="evidence" value="ECO:0007669"/>
    <property type="project" value="UniProtKB-UniRule"/>
</dbReference>
<evidence type="ECO:0000256" key="6">
    <source>
        <dbReference type="ARBA" id="ARBA00022806"/>
    </source>
</evidence>
<dbReference type="CDD" id="cd18804">
    <property type="entry name" value="SF2_C_priA"/>
    <property type="match status" value="1"/>
</dbReference>
<evidence type="ECO:0000313" key="16">
    <source>
        <dbReference type="EMBL" id="ROT47576.1"/>
    </source>
</evidence>
<evidence type="ECO:0000256" key="3">
    <source>
        <dbReference type="ARBA" id="ARBA00022723"/>
    </source>
</evidence>
<evidence type="ECO:0000256" key="4">
    <source>
        <dbReference type="ARBA" id="ARBA00022741"/>
    </source>
</evidence>
<comment type="caution">
    <text evidence="15">The sequence shown here is derived from an EMBL/GenBank/DDBJ whole genome shotgun (WGS) entry which is preliminary data.</text>
</comment>
<evidence type="ECO:0000256" key="8">
    <source>
        <dbReference type="ARBA" id="ARBA00022840"/>
    </source>
</evidence>
<evidence type="ECO:0000313" key="17">
    <source>
        <dbReference type="EMBL" id="ROT47587.1"/>
    </source>
</evidence>
<evidence type="ECO:0000313" key="18">
    <source>
        <dbReference type="Proteomes" id="UP000270927"/>
    </source>
</evidence>
<comment type="subunit">
    <text evidence="12">Component of the replication restart primosome.</text>
</comment>
<dbReference type="InterPro" id="IPR041222">
    <property type="entry name" value="PriA_3primeBD"/>
</dbReference>
<dbReference type="EMBL" id="RARA01000020">
    <property type="protein sequence ID" value="ROT47587.1"/>
    <property type="molecule type" value="Genomic_DNA"/>
</dbReference>
<feature type="binding site" evidence="12">
    <location>
        <position position="537"/>
    </location>
    <ligand>
        <name>Zn(2+)</name>
        <dbReference type="ChEBI" id="CHEBI:29105"/>
        <label>2</label>
    </ligand>
</feature>
<name>A0A3N2QBQ5_9BACT</name>
<comment type="catalytic activity">
    <reaction evidence="11 12">
        <text>ATP + H2O = ADP + phosphate + H(+)</text>
        <dbReference type="Rhea" id="RHEA:13065"/>
        <dbReference type="ChEBI" id="CHEBI:15377"/>
        <dbReference type="ChEBI" id="CHEBI:15378"/>
        <dbReference type="ChEBI" id="CHEBI:30616"/>
        <dbReference type="ChEBI" id="CHEBI:43474"/>
        <dbReference type="ChEBI" id="CHEBI:456216"/>
        <dbReference type="EC" id="5.6.2.4"/>
    </reaction>
</comment>
<evidence type="ECO:0000313" key="15">
    <source>
        <dbReference type="EMBL" id="ROT47247.1"/>
    </source>
</evidence>
<dbReference type="InterPro" id="IPR040498">
    <property type="entry name" value="PriA_CRR"/>
</dbReference>
<keyword evidence="10 12" id="KW-0413">Isomerase</keyword>
<proteinExistence type="inferred from homology"/>